<dbReference type="InterPro" id="IPR050425">
    <property type="entry name" value="NAD(P)_dehydrat-like"/>
</dbReference>
<evidence type="ECO:0000256" key="2">
    <source>
        <dbReference type="ARBA" id="ARBA00023002"/>
    </source>
</evidence>
<proteinExistence type="inferred from homology"/>
<dbReference type="EMBL" id="JAIWQS010000001">
    <property type="protein sequence ID" value="KAJ8775343.1"/>
    <property type="molecule type" value="Genomic_DNA"/>
</dbReference>
<dbReference type="CDD" id="cd08958">
    <property type="entry name" value="FR_SDR_e"/>
    <property type="match status" value="1"/>
</dbReference>
<name>A0AAV8UAK8_9ROSI</name>
<keyword evidence="1" id="KW-0521">NADP</keyword>
<protein>
    <recommendedName>
        <fullName evidence="4">3-beta hydroxysteroid dehydrogenase/isomerase domain-containing protein</fullName>
    </recommendedName>
</protein>
<dbReference type="Pfam" id="PF01073">
    <property type="entry name" value="3Beta_HSD"/>
    <property type="match status" value="1"/>
</dbReference>
<organism evidence="5 6">
    <name type="scientific">Erythroxylum novogranatense</name>
    <dbReference type="NCBI Taxonomy" id="1862640"/>
    <lineage>
        <taxon>Eukaryota</taxon>
        <taxon>Viridiplantae</taxon>
        <taxon>Streptophyta</taxon>
        <taxon>Embryophyta</taxon>
        <taxon>Tracheophyta</taxon>
        <taxon>Spermatophyta</taxon>
        <taxon>Magnoliopsida</taxon>
        <taxon>eudicotyledons</taxon>
        <taxon>Gunneridae</taxon>
        <taxon>Pentapetalae</taxon>
        <taxon>rosids</taxon>
        <taxon>fabids</taxon>
        <taxon>Malpighiales</taxon>
        <taxon>Erythroxylaceae</taxon>
        <taxon>Erythroxylum</taxon>
    </lineage>
</organism>
<keyword evidence="2 3" id="KW-0560">Oxidoreductase</keyword>
<evidence type="ECO:0000313" key="6">
    <source>
        <dbReference type="Proteomes" id="UP001159364"/>
    </source>
</evidence>
<evidence type="ECO:0000256" key="1">
    <source>
        <dbReference type="ARBA" id="ARBA00022857"/>
    </source>
</evidence>
<dbReference type="GO" id="GO:0006694">
    <property type="term" value="P:steroid biosynthetic process"/>
    <property type="evidence" value="ECO:0007669"/>
    <property type="project" value="InterPro"/>
</dbReference>
<dbReference type="InterPro" id="IPR002225">
    <property type="entry name" value="3Beta_OHSteriod_DH/Estase"/>
</dbReference>
<reference evidence="5 6" key="1">
    <citation type="submission" date="2021-09" db="EMBL/GenBank/DDBJ databases">
        <title>Genomic insights and catalytic innovation underlie evolution of tropane alkaloids biosynthesis.</title>
        <authorList>
            <person name="Wang Y.-J."/>
            <person name="Tian T."/>
            <person name="Huang J.-P."/>
            <person name="Huang S.-X."/>
        </authorList>
    </citation>
    <scope>NUCLEOTIDE SEQUENCE [LARGE SCALE GENOMIC DNA]</scope>
    <source>
        <strain evidence="5">KIB-2018</strain>
        <tissue evidence="5">Leaf</tissue>
    </source>
</reference>
<evidence type="ECO:0000259" key="4">
    <source>
        <dbReference type="Pfam" id="PF01073"/>
    </source>
</evidence>
<comment type="caution">
    <text evidence="5">The sequence shown here is derived from an EMBL/GenBank/DDBJ whole genome shotgun (WGS) entry which is preliminary data.</text>
</comment>
<gene>
    <name evidence="5" type="ORF">K2173_020347</name>
</gene>
<keyword evidence="6" id="KW-1185">Reference proteome</keyword>
<sequence>MGFIPTEESKKMEIEEFMRMLVTCAGLNRRKDGEEFGGLMPASSMEVDDYGDKLVCVTSGVSFLGLALVDLLFSRGYSVRIIVDNAEDMERLRELEGSLEERFSNRRFSAVLAKLTEDGSLLEAFEGCHGVFHTSAFTDPAGVSGYTKSMAEIEVKATEKVIKACARTSSVRSCVLTSSLLACIWRDGTLQDLSPVINHESWSDECLCTDKKLWYALGKLRAEKAAWRTAGDNGLKLATICSGLITGPEFLNRSPTATIAYLKGAQEMFANGLLATVDVSKLAEAHACVFEAMNKTASGRYICFDRVIKGEAEAQELAQKVGVPANKICGHSSNFIPCRFDISNRKLVNLMSRTLRSCYNNQS</sequence>
<dbReference type="Gene3D" id="3.40.50.720">
    <property type="entry name" value="NAD(P)-binding Rossmann-like Domain"/>
    <property type="match status" value="1"/>
</dbReference>
<dbReference type="PANTHER" id="PTHR10366:SF483">
    <property type="entry name" value="CINNAMOYL COA REDUCTASE-LIKE PROTEIN"/>
    <property type="match status" value="1"/>
</dbReference>
<evidence type="ECO:0000313" key="5">
    <source>
        <dbReference type="EMBL" id="KAJ8775343.1"/>
    </source>
</evidence>
<evidence type="ECO:0000256" key="3">
    <source>
        <dbReference type="RuleBase" id="RU004475"/>
    </source>
</evidence>
<dbReference type="InterPro" id="IPR036291">
    <property type="entry name" value="NAD(P)-bd_dom_sf"/>
</dbReference>
<dbReference type="FunFam" id="3.40.50.720:FF:000388">
    <property type="entry name" value="Cinnamoyl-CoA reductase-like SNL6"/>
    <property type="match status" value="1"/>
</dbReference>
<dbReference type="AlphaFoldDB" id="A0AAV8UAK8"/>
<dbReference type="GO" id="GO:0016616">
    <property type="term" value="F:oxidoreductase activity, acting on the CH-OH group of donors, NAD or NADP as acceptor"/>
    <property type="evidence" value="ECO:0007669"/>
    <property type="project" value="InterPro"/>
</dbReference>
<feature type="domain" description="3-beta hydroxysteroid dehydrogenase/isomerase" evidence="4">
    <location>
        <begin position="57"/>
        <end position="248"/>
    </location>
</feature>
<dbReference type="SUPFAM" id="SSF51735">
    <property type="entry name" value="NAD(P)-binding Rossmann-fold domains"/>
    <property type="match status" value="1"/>
</dbReference>
<accession>A0AAV8UAK8</accession>
<comment type="similarity">
    <text evidence="3">Belongs to the 3-beta-HSD family.</text>
</comment>
<dbReference type="Proteomes" id="UP001159364">
    <property type="component" value="Linkage Group LG01"/>
</dbReference>
<dbReference type="PANTHER" id="PTHR10366">
    <property type="entry name" value="NAD DEPENDENT EPIMERASE/DEHYDRATASE"/>
    <property type="match status" value="1"/>
</dbReference>